<keyword evidence="1" id="KW-0812">Transmembrane</keyword>
<feature type="transmembrane region" description="Helical" evidence="1">
    <location>
        <begin position="194"/>
        <end position="216"/>
    </location>
</feature>
<sequence length="448" mass="48326">MTALLPLALLFELLALVSHVQLLSVISGVLLVIFFAWHWRSLMPYPRRLGMVTLALLAYWLLSGEASWQHGARMLSSAAYYAAFIGALGLMHCLVKRLKQLSELHRLLLAGPRAWLYPGYLMSTFAISSVLSFGMLNLICGSLESHLERRRYSDTQRHEGRRGVMVTALRGFALVPLLAPTSVAVAILTRELPGLSWSMLLPFGLLGGLLLLLFGWPTENRRLVQLIDHPHEPEAAPNALPRNGNLRGLLIGSLIGIALIALLAAQTWLSATQAAMLLVPTSVIVILLWQRNAPRQVFGEIGETLIGMRNETFIFASAALLAGLVAAVLPVHHLAGQLGNTPLALFALGTFGALAIMALALLGVAPLISLNLCAALLAQLASQGLDVMQPAVALLFGFSLAMLLSPYGPSALLLARHAQLSPWRIAVGWNGRFVLSVLLPLLLVPLLA</sequence>
<feature type="transmembrane region" description="Helical" evidence="1">
    <location>
        <begin position="164"/>
        <end position="188"/>
    </location>
</feature>
<proteinExistence type="predicted"/>
<keyword evidence="3" id="KW-1185">Reference proteome</keyword>
<feature type="transmembrane region" description="Helical" evidence="1">
    <location>
        <begin position="249"/>
        <end position="268"/>
    </location>
</feature>
<feature type="transmembrane region" description="Helical" evidence="1">
    <location>
        <begin position="74"/>
        <end position="95"/>
    </location>
</feature>
<dbReference type="Proteomes" id="UP000831189">
    <property type="component" value="Chromosome"/>
</dbReference>
<evidence type="ECO:0000256" key="1">
    <source>
        <dbReference type="SAM" id="Phobius"/>
    </source>
</evidence>
<feature type="transmembrane region" description="Helical" evidence="1">
    <location>
        <begin position="390"/>
        <end position="409"/>
    </location>
</feature>
<feature type="transmembrane region" description="Helical" evidence="1">
    <location>
        <begin position="274"/>
        <end position="291"/>
    </location>
</feature>
<evidence type="ECO:0000313" key="2">
    <source>
        <dbReference type="EMBL" id="UPQ83197.1"/>
    </source>
</evidence>
<protein>
    <submittedName>
        <fullName evidence="2">Uncharacterized protein</fullName>
    </submittedName>
</protein>
<feature type="transmembrane region" description="Helical" evidence="1">
    <location>
        <begin position="312"/>
        <end position="331"/>
    </location>
</feature>
<feature type="transmembrane region" description="Helical" evidence="1">
    <location>
        <begin position="45"/>
        <end position="62"/>
    </location>
</feature>
<feature type="transmembrane region" description="Helical" evidence="1">
    <location>
        <begin position="429"/>
        <end position="447"/>
    </location>
</feature>
<keyword evidence="1" id="KW-0472">Membrane</keyword>
<feature type="transmembrane region" description="Helical" evidence="1">
    <location>
        <begin position="7"/>
        <end position="39"/>
    </location>
</feature>
<keyword evidence="1" id="KW-1133">Transmembrane helix</keyword>
<evidence type="ECO:0000313" key="3">
    <source>
        <dbReference type="Proteomes" id="UP000831189"/>
    </source>
</evidence>
<dbReference type="EMBL" id="CP096208">
    <property type="protein sequence ID" value="UPQ83197.1"/>
    <property type="molecule type" value="Genomic_DNA"/>
</dbReference>
<feature type="transmembrane region" description="Helical" evidence="1">
    <location>
        <begin position="351"/>
        <end position="378"/>
    </location>
</feature>
<accession>A0ABY4KVD4</accession>
<reference evidence="2 3" key="1">
    <citation type="submission" date="2022-04" db="EMBL/GenBank/DDBJ databases">
        <title>Pseudomonas knackmussii B09-2.</title>
        <authorList>
            <person name="Deng Y."/>
        </authorList>
    </citation>
    <scope>NUCLEOTIDE SEQUENCE [LARGE SCALE GENOMIC DNA]</scope>
    <source>
        <strain evidence="2 3">B09-2</strain>
    </source>
</reference>
<organism evidence="2 3">
    <name type="scientific">Pseudomonas knackmussii</name>
    <dbReference type="NCBI Taxonomy" id="65741"/>
    <lineage>
        <taxon>Bacteria</taxon>
        <taxon>Pseudomonadati</taxon>
        <taxon>Pseudomonadota</taxon>
        <taxon>Gammaproteobacteria</taxon>
        <taxon>Pseudomonadales</taxon>
        <taxon>Pseudomonadaceae</taxon>
        <taxon>Pseudomonas</taxon>
    </lineage>
</organism>
<name>A0ABY4KVD4_9PSED</name>
<gene>
    <name evidence="2" type="ORF">M0M42_01930</name>
</gene>